<keyword evidence="3" id="KW-0687">Ribonucleoprotein</keyword>
<protein>
    <recommendedName>
        <fullName evidence="7">Ribosomal protein S21</fullName>
    </recommendedName>
</protein>
<dbReference type="PANTHER" id="PTHR41237">
    <property type="entry name" value="37S RIBOSOMAL PROTEIN MRP21, MITOCHONDRIAL"/>
    <property type="match status" value="1"/>
</dbReference>
<dbReference type="GO" id="GO:0003735">
    <property type="term" value="F:structural constituent of ribosome"/>
    <property type="evidence" value="ECO:0007669"/>
    <property type="project" value="InterPro"/>
</dbReference>
<evidence type="ECO:0000313" key="5">
    <source>
        <dbReference type="EMBL" id="KAK2022144.1"/>
    </source>
</evidence>
<evidence type="ECO:0000256" key="2">
    <source>
        <dbReference type="ARBA" id="ARBA00022980"/>
    </source>
</evidence>
<reference evidence="5" key="1">
    <citation type="submission" date="2021-06" db="EMBL/GenBank/DDBJ databases">
        <title>Comparative genomics, transcriptomics and evolutionary studies reveal genomic signatures of adaptation to plant cell wall in hemibiotrophic fungi.</title>
        <authorList>
            <consortium name="DOE Joint Genome Institute"/>
            <person name="Baroncelli R."/>
            <person name="Diaz J.F."/>
            <person name="Benocci T."/>
            <person name="Peng M."/>
            <person name="Battaglia E."/>
            <person name="Haridas S."/>
            <person name="Andreopoulos W."/>
            <person name="Labutti K."/>
            <person name="Pangilinan J."/>
            <person name="Floch G.L."/>
            <person name="Makela M.R."/>
            <person name="Henrissat B."/>
            <person name="Grigoriev I.V."/>
            <person name="Crouch J.A."/>
            <person name="De Vries R.P."/>
            <person name="Sukno S.A."/>
            <person name="Thon M.R."/>
        </authorList>
    </citation>
    <scope>NUCLEOTIDE SEQUENCE</scope>
    <source>
        <strain evidence="5">MAFF235873</strain>
    </source>
</reference>
<dbReference type="InterPro" id="IPR001911">
    <property type="entry name" value="Ribosomal_bS21"/>
</dbReference>
<accession>A0AAD9H654</accession>
<evidence type="ECO:0000313" key="6">
    <source>
        <dbReference type="Proteomes" id="UP001232148"/>
    </source>
</evidence>
<dbReference type="PANTHER" id="PTHR41237:SF1">
    <property type="entry name" value="SMALL RIBOSOMAL SUBUNIT PROTEIN BS21M"/>
    <property type="match status" value="1"/>
</dbReference>
<dbReference type="GO" id="GO:0005763">
    <property type="term" value="C:mitochondrial small ribosomal subunit"/>
    <property type="evidence" value="ECO:0007669"/>
    <property type="project" value="TreeGrafter"/>
</dbReference>
<comment type="caution">
    <text evidence="5">The sequence shown here is derived from an EMBL/GenBank/DDBJ whole genome shotgun (WGS) entry which is preliminary data.</text>
</comment>
<organism evidence="5 6">
    <name type="scientific">Colletotrichum zoysiae</name>
    <dbReference type="NCBI Taxonomy" id="1216348"/>
    <lineage>
        <taxon>Eukaryota</taxon>
        <taxon>Fungi</taxon>
        <taxon>Dikarya</taxon>
        <taxon>Ascomycota</taxon>
        <taxon>Pezizomycotina</taxon>
        <taxon>Sordariomycetes</taxon>
        <taxon>Hypocreomycetidae</taxon>
        <taxon>Glomerellales</taxon>
        <taxon>Glomerellaceae</taxon>
        <taxon>Colletotrichum</taxon>
        <taxon>Colletotrichum graminicola species complex</taxon>
    </lineage>
</organism>
<proteinExistence type="inferred from homology"/>
<evidence type="ECO:0000256" key="3">
    <source>
        <dbReference type="ARBA" id="ARBA00023274"/>
    </source>
</evidence>
<keyword evidence="2" id="KW-0689">Ribosomal protein</keyword>
<dbReference type="InterPro" id="IPR052837">
    <property type="entry name" value="Mitoribosomal_bS21"/>
</dbReference>
<gene>
    <name evidence="5" type="ORF">LX32DRAFT_630440</name>
</gene>
<evidence type="ECO:0000256" key="4">
    <source>
        <dbReference type="SAM" id="MobiDB-lite"/>
    </source>
</evidence>
<comment type="similarity">
    <text evidence="1">Belongs to the bacterial ribosomal protein bS21 family.</text>
</comment>
<name>A0AAD9H654_9PEZI</name>
<keyword evidence="6" id="KW-1185">Reference proteome</keyword>
<evidence type="ECO:0008006" key="7">
    <source>
        <dbReference type="Google" id="ProtNLM"/>
    </source>
</evidence>
<dbReference type="AlphaFoldDB" id="A0AAD9H654"/>
<dbReference type="GO" id="GO:0070124">
    <property type="term" value="P:mitochondrial translational initiation"/>
    <property type="evidence" value="ECO:0007669"/>
    <property type="project" value="TreeGrafter"/>
</dbReference>
<dbReference type="Pfam" id="PF01165">
    <property type="entry name" value="Ribosomal_S21"/>
    <property type="match status" value="1"/>
</dbReference>
<feature type="region of interest" description="Disordered" evidence="4">
    <location>
        <begin position="44"/>
        <end position="98"/>
    </location>
</feature>
<sequence length="213" mass="23730">MASGITLLGKRLLTSCTVRSPSLQVSQLLRQPLLAHPRTLTTSSILCAPPRSGSRSAFPAHSSNPAPTASSQTPPPPPPSGAAPASENKKPDSPFKYDATSETFDISKIVAMEADDFMKKHYPTSQQEPPLRTRPPTGRTIHVTNNMDLAKAIKQLTYQTNKNKTKTIARLQKFHERPGKKRKRLHSERWRARFKEAFVATVKRVQELKNQGW</sequence>
<dbReference type="EMBL" id="MU843058">
    <property type="protein sequence ID" value="KAK2022144.1"/>
    <property type="molecule type" value="Genomic_DNA"/>
</dbReference>
<evidence type="ECO:0000256" key="1">
    <source>
        <dbReference type="ARBA" id="ARBA00006640"/>
    </source>
</evidence>
<dbReference type="Proteomes" id="UP001232148">
    <property type="component" value="Unassembled WGS sequence"/>
</dbReference>
<feature type="compositionally biased region" description="Low complexity" evidence="4">
    <location>
        <begin position="62"/>
        <end position="72"/>
    </location>
</feature>